<proteinExistence type="predicted"/>
<protein>
    <submittedName>
        <fullName evidence="1">Uncharacterized protein</fullName>
    </submittedName>
</protein>
<evidence type="ECO:0000313" key="2">
    <source>
        <dbReference type="Proteomes" id="UP000185151"/>
    </source>
</evidence>
<gene>
    <name evidence="1" type="ORF">SAMN05444165_4120</name>
</gene>
<name>A0A1N6KPA0_9BURK</name>
<dbReference type="AlphaFoldDB" id="A0A1N6KPA0"/>
<evidence type="ECO:0000313" key="1">
    <source>
        <dbReference type="EMBL" id="SIO58371.1"/>
    </source>
</evidence>
<reference evidence="1 2" key="1">
    <citation type="submission" date="2016-11" db="EMBL/GenBank/DDBJ databases">
        <authorList>
            <person name="Jaros S."/>
            <person name="Januszkiewicz K."/>
            <person name="Wedrychowicz H."/>
        </authorList>
    </citation>
    <scope>NUCLEOTIDE SEQUENCE [LARGE SCALE GENOMIC DNA]</scope>
    <source>
        <strain evidence="1 2">GAS95</strain>
    </source>
</reference>
<dbReference type="EMBL" id="FSRU01000002">
    <property type="protein sequence ID" value="SIO58371.1"/>
    <property type="molecule type" value="Genomic_DNA"/>
</dbReference>
<keyword evidence="2" id="KW-1185">Reference proteome</keyword>
<sequence length="71" mass="7658">MDDEKMNAALGETHARLMDVIDAAGVDVLWCEDARGLTIIAKNVQGDPDRVNMIKPLKAAMGENVYGATVQ</sequence>
<dbReference type="Proteomes" id="UP000185151">
    <property type="component" value="Unassembled WGS sequence"/>
</dbReference>
<organism evidence="1 2">
    <name type="scientific">Paraburkholderia phenazinium</name>
    <dbReference type="NCBI Taxonomy" id="60549"/>
    <lineage>
        <taxon>Bacteria</taxon>
        <taxon>Pseudomonadati</taxon>
        <taxon>Pseudomonadota</taxon>
        <taxon>Betaproteobacteria</taxon>
        <taxon>Burkholderiales</taxon>
        <taxon>Burkholderiaceae</taxon>
        <taxon>Paraburkholderia</taxon>
    </lineage>
</organism>
<accession>A0A1N6KPA0</accession>